<evidence type="ECO:0000256" key="12">
    <source>
        <dbReference type="ARBA" id="ARBA00033413"/>
    </source>
</evidence>
<dbReference type="Proteomes" id="UP000198779">
    <property type="component" value="Unassembled WGS sequence"/>
</dbReference>
<organism evidence="14 15">
    <name type="scientific">Prevotella communis</name>
    <dbReference type="NCBI Taxonomy" id="2913614"/>
    <lineage>
        <taxon>Bacteria</taxon>
        <taxon>Pseudomonadati</taxon>
        <taxon>Bacteroidota</taxon>
        <taxon>Bacteroidia</taxon>
        <taxon>Bacteroidales</taxon>
        <taxon>Prevotellaceae</taxon>
        <taxon>Prevotella</taxon>
    </lineage>
</organism>
<dbReference type="STRING" id="645274.SAMN04487901_1249"/>
<dbReference type="Gene3D" id="3.30.70.560">
    <property type="entry name" value="7,8-Dihydro-6-hydroxymethylpterin-pyrophosphokinase HPPK"/>
    <property type="match status" value="1"/>
</dbReference>
<dbReference type="GO" id="GO:0003848">
    <property type="term" value="F:2-amino-4-hydroxy-6-hydroxymethyldihydropteridine diphosphokinase activity"/>
    <property type="evidence" value="ECO:0007669"/>
    <property type="project" value="UniProtKB-EC"/>
</dbReference>
<keyword evidence="6" id="KW-0547">Nucleotide-binding</keyword>
<dbReference type="GO" id="GO:0016301">
    <property type="term" value="F:kinase activity"/>
    <property type="evidence" value="ECO:0007669"/>
    <property type="project" value="UniProtKB-KW"/>
</dbReference>
<evidence type="ECO:0000256" key="2">
    <source>
        <dbReference type="ARBA" id="ARBA00005810"/>
    </source>
</evidence>
<dbReference type="UniPathway" id="UPA00077">
    <property type="reaction ID" value="UER00155"/>
</dbReference>
<evidence type="ECO:0000256" key="7">
    <source>
        <dbReference type="ARBA" id="ARBA00022777"/>
    </source>
</evidence>
<evidence type="ECO:0000256" key="5">
    <source>
        <dbReference type="ARBA" id="ARBA00022679"/>
    </source>
</evidence>
<sequence>MVMHQVILSLGANYQAEKNLPEAQKSLGQILFSPHYTDAIWTEPIASKRTDLYLNQLVKAQTELDFEALIKAIKEIEIWHGRTPEEREQGIVRIDIDVLEFDGVHHHQRDWERPYVKDLLPQL</sequence>
<gene>
    <name evidence="14" type="ORF">SAMN04487901_1249</name>
</gene>
<dbReference type="GO" id="GO:0046656">
    <property type="term" value="P:folic acid biosynthetic process"/>
    <property type="evidence" value="ECO:0007669"/>
    <property type="project" value="UniProtKB-KW"/>
</dbReference>
<keyword evidence="5" id="KW-0808">Transferase</keyword>
<dbReference type="EC" id="2.7.6.3" evidence="3"/>
<keyword evidence="15" id="KW-1185">Reference proteome</keyword>
<feature type="domain" description="7,8-dihydro-6-hydroxymethylpterin-pyrophosphokinase" evidence="13">
    <location>
        <begin position="7"/>
        <end position="118"/>
    </location>
</feature>
<evidence type="ECO:0000256" key="9">
    <source>
        <dbReference type="ARBA" id="ARBA00022909"/>
    </source>
</evidence>
<keyword evidence="9" id="KW-0289">Folate biosynthesis</keyword>
<dbReference type="Pfam" id="PF01288">
    <property type="entry name" value="HPPK"/>
    <property type="match status" value="1"/>
</dbReference>
<evidence type="ECO:0000256" key="6">
    <source>
        <dbReference type="ARBA" id="ARBA00022741"/>
    </source>
</evidence>
<dbReference type="SUPFAM" id="SSF55083">
    <property type="entry name" value="6-hydroxymethyl-7,8-dihydropterin pyrophosphokinase, HPPK"/>
    <property type="match status" value="1"/>
</dbReference>
<dbReference type="PANTHER" id="PTHR43071:SF1">
    <property type="entry name" value="2-AMINO-4-HYDROXY-6-HYDROXYMETHYLDIHYDROPTERIDINE PYROPHOSPHOKINASE"/>
    <property type="match status" value="1"/>
</dbReference>
<comment type="pathway">
    <text evidence="1">Cofactor biosynthesis; tetrahydrofolate biosynthesis; 2-amino-4-hydroxy-6-hydroxymethyl-7,8-dihydropteridine diphosphate from 7,8-dihydroneopterin triphosphate: step 4/4.</text>
</comment>
<dbReference type="GO" id="GO:0005524">
    <property type="term" value="F:ATP binding"/>
    <property type="evidence" value="ECO:0007669"/>
    <property type="project" value="UniProtKB-KW"/>
</dbReference>
<proteinExistence type="inferred from homology"/>
<keyword evidence="7 14" id="KW-0418">Kinase</keyword>
<keyword evidence="8" id="KW-0067">ATP-binding</keyword>
<accession>A0A1G8BTD3</accession>
<comment type="function">
    <text evidence="10">Catalyzes the transfer of pyrophosphate from adenosine triphosphate (ATP) to 6-hydroxymethyl-7,8-dihydropterin, an enzymatic step in folate biosynthesis pathway.</text>
</comment>
<reference evidence="15" key="1">
    <citation type="submission" date="2016-10" db="EMBL/GenBank/DDBJ databases">
        <authorList>
            <person name="Varghese N."/>
            <person name="Submissions S."/>
        </authorList>
    </citation>
    <scope>NUCLEOTIDE SEQUENCE [LARGE SCALE GENOMIC DNA]</scope>
    <source>
        <strain evidence="15">BP1-148</strain>
    </source>
</reference>
<dbReference type="PANTHER" id="PTHR43071">
    <property type="entry name" value="2-AMINO-4-HYDROXY-6-HYDROXYMETHYLDIHYDROPTERIDINE PYROPHOSPHOKINASE"/>
    <property type="match status" value="1"/>
</dbReference>
<name>A0A1G8BTD3_9BACT</name>
<evidence type="ECO:0000256" key="11">
    <source>
        <dbReference type="ARBA" id="ARBA00029766"/>
    </source>
</evidence>
<evidence type="ECO:0000256" key="8">
    <source>
        <dbReference type="ARBA" id="ARBA00022840"/>
    </source>
</evidence>
<evidence type="ECO:0000256" key="3">
    <source>
        <dbReference type="ARBA" id="ARBA00013253"/>
    </source>
</evidence>
<dbReference type="GO" id="GO:0046654">
    <property type="term" value="P:tetrahydrofolate biosynthetic process"/>
    <property type="evidence" value="ECO:0007669"/>
    <property type="project" value="UniProtKB-UniPathway"/>
</dbReference>
<dbReference type="AlphaFoldDB" id="A0A1G8BTD3"/>
<comment type="similarity">
    <text evidence="2">Belongs to the HPPK family.</text>
</comment>
<evidence type="ECO:0000313" key="15">
    <source>
        <dbReference type="Proteomes" id="UP000198779"/>
    </source>
</evidence>
<evidence type="ECO:0000256" key="4">
    <source>
        <dbReference type="ARBA" id="ARBA00016218"/>
    </source>
</evidence>
<evidence type="ECO:0000256" key="10">
    <source>
        <dbReference type="ARBA" id="ARBA00029409"/>
    </source>
</evidence>
<protein>
    <recommendedName>
        <fullName evidence="4">2-amino-4-hydroxy-6-hydroxymethyldihydropteridine pyrophosphokinase</fullName>
        <ecNumber evidence="3">2.7.6.3</ecNumber>
    </recommendedName>
    <alternativeName>
        <fullName evidence="11">6-hydroxymethyl-7,8-dihydropterin pyrophosphokinase</fullName>
    </alternativeName>
    <alternativeName>
        <fullName evidence="12">7,8-dihydro-6-hydroxymethylpterin-pyrophosphokinase</fullName>
    </alternativeName>
</protein>
<dbReference type="InterPro" id="IPR000550">
    <property type="entry name" value="Hppk"/>
</dbReference>
<evidence type="ECO:0000259" key="13">
    <source>
        <dbReference type="Pfam" id="PF01288"/>
    </source>
</evidence>
<dbReference type="InterPro" id="IPR035907">
    <property type="entry name" value="Hppk_sf"/>
</dbReference>
<evidence type="ECO:0000313" key="14">
    <source>
        <dbReference type="EMBL" id="SDH36495.1"/>
    </source>
</evidence>
<evidence type="ECO:0000256" key="1">
    <source>
        <dbReference type="ARBA" id="ARBA00005051"/>
    </source>
</evidence>
<dbReference type="EMBL" id="FNCQ01000024">
    <property type="protein sequence ID" value="SDH36495.1"/>
    <property type="molecule type" value="Genomic_DNA"/>
</dbReference>